<dbReference type="EMBL" id="PIPV01000002">
    <property type="protein sequence ID" value="RUO57711.1"/>
    <property type="molecule type" value="Genomic_DNA"/>
</dbReference>
<reference evidence="2" key="1">
    <citation type="journal article" date="2018" name="Front. Microbiol.">
        <title>Genome-Based Analysis Reveals the Taxonomy and Diversity of the Family Idiomarinaceae.</title>
        <authorList>
            <person name="Liu Y."/>
            <person name="Lai Q."/>
            <person name="Shao Z."/>
        </authorList>
    </citation>
    <scope>NUCLEOTIDE SEQUENCE [LARGE SCALE GENOMIC DNA]</scope>
    <source>
        <strain evidence="2">F23</strain>
    </source>
</reference>
<comment type="caution">
    <text evidence="1">The sequence shown here is derived from an EMBL/GenBank/DDBJ whole genome shotgun (WGS) entry which is preliminary data.</text>
</comment>
<accession>A0A432Y9Y4</accession>
<dbReference type="AlphaFoldDB" id="A0A432Y9Y4"/>
<sequence>MFADFDIQLYLVNYEDTVFFENHEEEAADQINEMLHLINDQRLETDTVEQLEEAVRLTLYEWIEEPRLLELEFDDMDMFVRTVLENVREQEEDWNE</sequence>
<organism evidence="1 2">
    <name type="scientific">Idiomarina fontislapidosi</name>
    <dbReference type="NCBI Taxonomy" id="263723"/>
    <lineage>
        <taxon>Bacteria</taxon>
        <taxon>Pseudomonadati</taxon>
        <taxon>Pseudomonadota</taxon>
        <taxon>Gammaproteobacteria</taxon>
        <taxon>Alteromonadales</taxon>
        <taxon>Idiomarinaceae</taxon>
        <taxon>Idiomarina</taxon>
    </lineage>
</organism>
<dbReference type="OrthoDB" id="6238772at2"/>
<dbReference type="Proteomes" id="UP000287330">
    <property type="component" value="Unassembled WGS sequence"/>
</dbReference>
<evidence type="ECO:0000313" key="1">
    <source>
        <dbReference type="EMBL" id="RUO57711.1"/>
    </source>
</evidence>
<gene>
    <name evidence="1" type="ORF">CWE25_04385</name>
</gene>
<proteinExistence type="predicted"/>
<dbReference type="RefSeq" id="WP_110573016.1">
    <property type="nucleotide sequence ID" value="NZ_PIPV01000002.1"/>
</dbReference>
<name>A0A432Y9Y4_9GAMM</name>
<keyword evidence="2" id="KW-1185">Reference proteome</keyword>
<protein>
    <submittedName>
        <fullName evidence="1">Uncharacterized protein</fullName>
    </submittedName>
</protein>
<evidence type="ECO:0000313" key="2">
    <source>
        <dbReference type="Proteomes" id="UP000287330"/>
    </source>
</evidence>